<dbReference type="AlphaFoldDB" id="A0A5N5QUT5"/>
<accession>A0A5N5QUT5</accession>
<reference evidence="1 2" key="1">
    <citation type="journal article" date="2019" name="Fungal Biol. Biotechnol.">
        <title>Draft genome sequence of fastidious pathogen Ceratobasidium theobromae, which causes vascular-streak dieback in Theobroma cacao.</title>
        <authorList>
            <person name="Ali S.S."/>
            <person name="Asman A."/>
            <person name="Shao J."/>
            <person name="Firmansyah A.P."/>
            <person name="Susilo A.W."/>
            <person name="Rosmana A."/>
            <person name="McMahon P."/>
            <person name="Junaid M."/>
            <person name="Guest D."/>
            <person name="Kheng T.Y."/>
            <person name="Meinhardt L.W."/>
            <person name="Bailey B.A."/>
        </authorList>
    </citation>
    <scope>NUCLEOTIDE SEQUENCE [LARGE SCALE GENOMIC DNA]</scope>
    <source>
        <strain evidence="1 2">CT2</strain>
    </source>
</reference>
<comment type="caution">
    <text evidence="1">The sequence shown here is derived from an EMBL/GenBank/DDBJ whole genome shotgun (WGS) entry which is preliminary data.</text>
</comment>
<evidence type="ECO:0000313" key="2">
    <source>
        <dbReference type="Proteomes" id="UP000383932"/>
    </source>
</evidence>
<sequence length="155" mass="15967">MAAALMNIVREEMATSVTSVSSAIASAGRAPAAVSHSITGATPASVRVAASHADSARLLARVPPSEKACSAQPIVRNLDVMAGENSIFSSAIGQNTHSGTSTFKNALPELREQISQAAQQGLEELVGHKHISQIPCGAEPNKSSGDLLQLVDTLK</sequence>
<dbReference type="EMBL" id="SSOP01000014">
    <property type="protein sequence ID" value="KAB5594936.1"/>
    <property type="molecule type" value="Genomic_DNA"/>
</dbReference>
<organism evidence="1 2">
    <name type="scientific">Ceratobasidium theobromae</name>
    <dbReference type="NCBI Taxonomy" id="1582974"/>
    <lineage>
        <taxon>Eukaryota</taxon>
        <taxon>Fungi</taxon>
        <taxon>Dikarya</taxon>
        <taxon>Basidiomycota</taxon>
        <taxon>Agaricomycotina</taxon>
        <taxon>Agaricomycetes</taxon>
        <taxon>Cantharellales</taxon>
        <taxon>Ceratobasidiaceae</taxon>
        <taxon>Ceratobasidium</taxon>
    </lineage>
</organism>
<keyword evidence="2" id="KW-1185">Reference proteome</keyword>
<name>A0A5N5QUT5_9AGAM</name>
<protein>
    <submittedName>
        <fullName evidence="1">Uncharacterized protein</fullName>
    </submittedName>
</protein>
<proteinExistence type="predicted"/>
<dbReference type="OrthoDB" id="3255092at2759"/>
<evidence type="ECO:0000313" key="1">
    <source>
        <dbReference type="EMBL" id="KAB5594936.1"/>
    </source>
</evidence>
<dbReference type="Proteomes" id="UP000383932">
    <property type="component" value="Unassembled WGS sequence"/>
</dbReference>
<gene>
    <name evidence="1" type="ORF">CTheo_1569</name>
</gene>